<evidence type="ECO:0000313" key="4">
    <source>
        <dbReference type="EMBL" id="MBI4725860.1"/>
    </source>
</evidence>
<accession>A0A933I753</accession>
<name>A0A933I753_UNCT6</name>
<gene>
    <name evidence="4" type="ORF">HY768_01310</name>
</gene>
<feature type="domain" description="Malic enzyme NAD-binding" evidence="3">
    <location>
        <begin position="33"/>
        <end position="193"/>
    </location>
</feature>
<dbReference type="Gene3D" id="3.40.50.720">
    <property type="entry name" value="NAD(P)-binding Rossmann-like Domain"/>
    <property type="match status" value="1"/>
</dbReference>
<evidence type="ECO:0000313" key="5">
    <source>
        <dbReference type="Proteomes" id="UP000736328"/>
    </source>
</evidence>
<proteinExistence type="predicted"/>
<feature type="region of interest" description="Disordered" evidence="2">
    <location>
        <begin position="167"/>
        <end position="206"/>
    </location>
</feature>
<dbReference type="Proteomes" id="UP000736328">
    <property type="component" value="Unassembled WGS sequence"/>
</dbReference>
<comment type="caution">
    <text evidence="4">The sequence shown here is derived from an EMBL/GenBank/DDBJ whole genome shotgun (WGS) entry which is preliminary data.</text>
</comment>
<protein>
    <submittedName>
        <fullName evidence="4">NADP-dependent malic enzyme</fullName>
    </submittedName>
</protein>
<evidence type="ECO:0000256" key="1">
    <source>
        <dbReference type="ARBA" id="ARBA00023002"/>
    </source>
</evidence>
<dbReference type="AlphaFoldDB" id="A0A933I753"/>
<dbReference type="GO" id="GO:0051287">
    <property type="term" value="F:NAD binding"/>
    <property type="evidence" value="ECO:0007669"/>
    <property type="project" value="InterPro"/>
</dbReference>
<dbReference type="SMART" id="SM00919">
    <property type="entry name" value="Malic_M"/>
    <property type="match status" value="1"/>
</dbReference>
<dbReference type="PANTHER" id="PTHR43237">
    <property type="entry name" value="NADP-DEPENDENT MALIC ENZYME"/>
    <property type="match status" value="1"/>
</dbReference>
<keyword evidence="1" id="KW-0560">Oxidoreductase</keyword>
<evidence type="ECO:0000259" key="3">
    <source>
        <dbReference type="SMART" id="SM00919"/>
    </source>
</evidence>
<dbReference type="GO" id="GO:0016491">
    <property type="term" value="F:oxidoreductase activity"/>
    <property type="evidence" value="ECO:0007669"/>
    <property type="project" value="UniProtKB-KW"/>
</dbReference>
<dbReference type="PANTHER" id="PTHR43237:SF4">
    <property type="entry name" value="NADP-DEPENDENT MALIC ENZYME"/>
    <property type="match status" value="1"/>
</dbReference>
<dbReference type="InterPro" id="IPR051674">
    <property type="entry name" value="Malate_Decarboxylase"/>
</dbReference>
<dbReference type="InterPro" id="IPR012302">
    <property type="entry name" value="Malic_NAD-bd"/>
</dbReference>
<dbReference type="EMBL" id="JACQXR010000013">
    <property type="protein sequence ID" value="MBI4725860.1"/>
    <property type="molecule type" value="Genomic_DNA"/>
</dbReference>
<dbReference type="Pfam" id="PF03949">
    <property type="entry name" value="Malic_M"/>
    <property type="match status" value="1"/>
</dbReference>
<reference evidence="4" key="1">
    <citation type="submission" date="2020-07" db="EMBL/GenBank/DDBJ databases">
        <title>Huge and variable diversity of episymbiotic CPR bacteria and DPANN archaea in groundwater ecosystems.</title>
        <authorList>
            <person name="He C.Y."/>
            <person name="Keren R."/>
            <person name="Whittaker M."/>
            <person name="Farag I.F."/>
            <person name="Doudna J."/>
            <person name="Cate J.H.D."/>
            <person name="Banfield J.F."/>
        </authorList>
    </citation>
    <scope>NUCLEOTIDE SEQUENCE</scope>
    <source>
        <strain evidence="4">NC_groundwater_1520_Pr4_B-0.1um_53_5</strain>
    </source>
</reference>
<sequence length="206" mass="21964">MSTSSGVVKNPLPEKVLDTLRQECNIPVWHDDAQGTGCVTLAGRINALKVAGKDMAAAKIVFWDAGASNITIFRLIVAAGGDPKNVIMFDTRGSRHQGRDDIKADARFYRKGEICKASNPKGVTDILDAIKGADALIALSTPGPDVVKPEWIRAMTPKSIIFACAKRSAAGRRRQTPGHSGGQNHSGPAHKGYKVKHSPSKGSKEV</sequence>
<evidence type="ECO:0000256" key="2">
    <source>
        <dbReference type="SAM" id="MobiDB-lite"/>
    </source>
</evidence>
<dbReference type="SUPFAM" id="SSF51735">
    <property type="entry name" value="NAD(P)-binding Rossmann-fold domains"/>
    <property type="match status" value="1"/>
</dbReference>
<dbReference type="InterPro" id="IPR036291">
    <property type="entry name" value="NAD(P)-bd_dom_sf"/>
</dbReference>
<organism evidence="4 5">
    <name type="scientific">candidate division TA06 bacterium</name>
    <dbReference type="NCBI Taxonomy" id="2250710"/>
    <lineage>
        <taxon>Bacteria</taxon>
        <taxon>Bacteria division TA06</taxon>
    </lineage>
</organism>